<proteinExistence type="predicted"/>
<dbReference type="EMBL" id="JASBNA010000016">
    <property type="protein sequence ID" value="KAK7686554.1"/>
    <property type="molecule type" value="Genomic_DNA"/>
</dbReference>
<name>A0AAW0G5B7_9APHY</name>
<dbReference type="Gene3D" id="3.30.450.30">
    <property type="entry name" value="Dynein light chain 2a, cytoplasmic"/>
    <property type="match status" value="1"/>
</dbReference>
<protein>
    <submittedName>
        <fullName evidence="1">Uncharacterized protein</fullName>
    </submittedName>
</protein>
<sequence length="156" mass="17348">MLDLPNLRTVLVRLLEPPLVHTAALFTVTGQLVSFVSDPPRPKDEVRVLVGLGSEIWQETKEQGFGTVDSELGRILVMPIDKVPPPNQQDAENTKDKKEEPLLLLVLNAEKSVSWSDLTAKGQELVEYMEAPVTKLRGKLAVAPTSPIVRPERQHR</sequence>
<dbReference type="Proteomes" id="UP001385951">
    <property type="component" value="Unassembled WGS sequence"/>
</dbReference>
<organism evidence="1 2">
    <name type="scientific">Cerrena zonata</name>
    <dbReference type="NCBI Taxonomy" id="2478898"/>
    <lineage>
        <taxon>Eukaryota</taxon>
        <taxon>Fungi</taxon>
        <taxon>Dikarya</taxon>
        <taxon>Basidiomycota</taxon>
        <taxon>Agaricomycotina</taxon>
        <taxon>Agaricomycetes</taxon>
        <taxon>Polyporales</taxon>
        <taxon>Cerrenaceae</taxon>
        <taxon>Cerrena</taxon>
    </lineage>
</organism>
<reference evidence="1 2" key="1">
    <citation type="submission" date="2022-09" db="EMBL/GenBank/DDBJ databases">
        <authorList>
            <person name="Palmer J.M."/>
        </authorList>
    </citation>
    <scope>NUCLEOTIDE SEQUENCE [LARGE SCALE GENOMIC DNA]</scope>
    <source>
        <strain evidence="1 2">DSM 7382</strain>
    </source>
</reference>
<accession>A0AAW0G5B7</accession>
<keyword evidence="2" id="KW-1185">Reference proteome</keyword>
<gene>
    <name evidence="1" type="ORF">QCA50_010154</name>
</gene>
<evidence type="ECO:0000313" key="1">
    <source>
        <dbReference type="EMBL" id="KAK7686554.1"/>
    </source>
</evidence>
<comment type="caution">
    <text evidence="1">The sequence shown here is derived from an EMBL/GenBank/DDBJ whole genome shotgun (WGS) entry which is preliminary data.</text>
</comment>
<evidence type="ECO:0000313" key="2">
    <source>
        <dbReference type="Proteomes" id="UP001385951"/>
    </source>
</evidence>
<dbReference type="AlphaFoldDB" id="A0AAW0G5B7"/>